<feature type="compositionally biased region" description="Basic and acidic residues" evidence="1">
    <location>
        <begin position="7"/>
        <end position="20"/>
    </location>
</feature>
<reference evidence="3" key="1">
    <citation type="submission" date="2022-06" db="EMBL/GenBank/DDBJ databases">
        <title>Complete genome sequences of two strains of the flax pathogen Septoria linicola.</title>
        <authorList>
            <person name="Lapalu N."/>
            <person name="Simon A."/>
            <person name="Demenou B."/>
            <person name="Paumier D."/>
            <person name="Guillot M.-P."/>
            <person name="Gout L."/>
            <person name="Valade R."/>
        </authorList>
    </citation>
    <scope>NUCLEOTIDE SEQUENCE</scope>
    <source>
        <strain evidence="3">SE15195</strain>
    </source>
</reference>
<keyword evidence="4" id="KW-1185">Reference proteome</keyword>
<evidence type="ECO:0000313" key="4">
    <source>
        <dbReference type="Proteomes" id="UP001056384"/>
    </source>
</evidence>
<evidence type="ECO:0000313" key="3">
    <source>
        <dbReference type="EMBL" id="USW57654.1"/>
    </source>
</evidence>
<evidence type="ECO:0000256" key="2">
    <source>
        <dbReference type="SAM" id="Phobius"/>
    </source>
</evidence>
<feature type="region of interest" description="Disordered" evidence="1">
    <location>
        <begin position="1"/>
        <end position="86"/>
    </location>
</feature>
<sequence>MSFGSSFEKKFNEDMHDEGQPGRAPAEEEDADMAMKKKGRASPHLGIDVQEFHDKKDQPPRFSTLFGAKASTPPSHPQPPRTPREYVREHYPEPRRKSGIYMPLPLFILLVAVIFFESTIIFAYTIIGLYNNAPSRLFPWAGQGTAAVSSTSCDCLGLTPAQQQQQQQPPAINIAPNFVLPQGHPDAVTELITITATPSISSSTSTSTSTSSSSSSSSSTPNPSSAAAAMASDIASLLGGLNKSPSATTTSAGIALVTVGPEQSTVTSVKMVTKDASGNVISPGPTPTVTQTTFVDPPSGTGAAETSAEVGEGQEPIVIRPTTVGSG</sequence>
<organism evidence="3 4">
    <name type="scientific">Septoria linicola</name>
    <dbReference type="NCBI Taxonomy" id="215465"/>
    <lineage>
        <taxon>Eukaryota</taxon>
        <taxon>Fungi</taxon>
        <taxon>Dikarya</taxon>
        <taxon>Ascomycota</taxon>
        <taxon>Pezizomycotina</taxon>
        <taxon>Dothideomycetes</taxon>
        <taxon>Dothideomycetidae</taxon>
        <taxon>Mycosphaerellales</taxon>
        <taxon>Mycosphaerellaceae</taxon>
        <taxon>Septoria</taxon>
    </lineage>
</organism>
<name>A0A9Q9AYT3_9PEZI</name>
<accession>A0A9Q9AYT3</accession>
<dbReference type="Proteomes" id="UP001056384">
    <property type="component" value="Chromosome 10"/>
</dbReference>
<proteinExistence type="predicted"/>
<evidence type="ECO:0000256" key="1">
    <source>
        <dbReference type="SAM" id="MobiDB-lite"/>
    </source>
</evidence>
<feature type="compositionally biased region" description="Basic and acidic residues" evidence="1">
    <location>
        <begin position="50"/>
        <end position="59"/>
    </location>
</feature>
<feature type="region of interest" description="Disordered" evidence="1">
    <location>
        <begin position="199"/>
        <end position="226"/>
    </location>
</feature>
<feature type="region of interest" description="Disordered" evidence="1">
    <location>
        <begin position="277"/>
        <end position="327"/>
    </location>
</feature>
<feature type="transmembrane region" description="Helical" evidence="2">
    <location>
        <begin position="104"/>
        <end position="127"/>
    </location>
</feature>
<keyword evidence="2" id="KW-0812">Transmembrane</keyword>
<keyword evidence="2" id="KW-1133">Transmembrane helix</keyword>
<protein>
    <recommendedName>
        <fullName evidence="5">Transmembrane protein</fullName>
    </recommendedName>
</protein>
<keyword evidence="2" id="KW-0472">Membrane</keyword>
<dbReference type="OrthoDB" id="3942482at2759"/>
<dbReference type="AlphaFoldDB" id="A0A9Q9AYT3"/>
<dbReference type="EMBL" id="CP099427">
    <property type="protein sequence ID" value="USW57654.1"/>
    <property type="molecule type" value="Genomic_DNA"/>
</dbReference>
<gene>
    <name evidence="3" type="ORF">Slin15195_G109730</name>
</gene>
<evidence type="ECO:0008006" key="5">
    <source>
        <dbReference type="Google" id="ProtNLM"/>
    </source>
</evidence>